<evidence type="ECO:0000256" key="4">
    <source>
        <dbReference type="ARBA" id="ARBA00047761"/>
    </source>
</evidence>
<evidence type="ECO:0000256" key="6">
    <source>
        <dbReference type="SAM" id="MobiDB-lite"/>
    </source>
</evidence>
<feature type="domain" description="Tyrosine-protein phosphatase" evidence="7">
    <location>
        <begin position="46"/>
        <end position="184"/>
    </location>
</feature>
<comment type="catalytic activity">
    <reaction evidence="5">
        <text>O-phospho-L-threonyl-[protein] + H2O = L-threonyl-[protein] + phosphate</text>
        <dbReference type="Rhea" id="RHEA:47004"/>
        <dbReference type="Rhea" id="RHEA-COMP:11060"/>
        <dbReference type="Rhea" id="RHEA-COMP:11605"/>
        <dbReference type="ChEBI" id="CHEBI:15377"/>
        <dbReference type="ChEBI" id="CHEBI:30013"/>
        <dbReference type="ChEBI" id="CHEBI:43474"/>
        <dbReference type="ChEBI" id="CHEBI:61977"/>
        <dbReference type="EC" id="3.1.3.16"/>
    </reaction>
</comment>
<reference evidence="9" key="2">
    <citation type="submission" date="2025-09" db="UniProtKB">
        <authorList>
            <consortium name="Ensembl"/>
        </authorList>
    </citation>
    <scope>IDENTIFICATION</scope>
</reference>
<dbReference type="CDD" id="cd14514">
    <property type="entry name" value="DUSP14-like"/>
    <property type="match status" value="1"/>
</dbReference>
<dbReference type="InterPro" id="IPR016130">
    <property type="entry name" value="Tyr_Pase_AS"/>
</dbReference>
<reference evidence="9" key="1">
    <citation type="submission" date="2025-08" db="UniProtKB">
        <authorList>
            <consortium name="Ensembl"/>
        </authorList>
    </citation>
    <scope>IDENTIFICATION</scope>
</reference>
<proteinExistence type="inferred from homology"/>
<dbReference type="Proteomes" id="UP000261520">
    <property type="component" value="Unplaced"/>
</dbReference>
<evidence type="ECO:0000256" key="3">
    <source>
        <dbReference type="ARBA" id="ARBA00022912"/>
    </source>
</evidence>
<dbReference type="GO" id="GO:0017017">
    <property type="term" value="F:MAP kinase tyrosine/serine/threonine phosphatase activity"/>
    <property type="evidence" value="ECO:0007669"/>
    <property type="project" value="InterPro"/>
</dbReference>
<protein>
    <submittedName>
        <fullName evidence="9">Uncharacterized protein</fullName>
    </submittedName>
</protein>
<dbReference type="SMART" id="SM00195">
    <property type="entry name" value="DSPc"/>
    <property type="match status" value="1"/>
</dbReference>
<dbReference type="GO" id="GO:0004722">
    <property type="term" value="F:protein serine/threonine phosphatase activity"/>
    <property type="evidence" value="ECO:0007669"/>
    <property type="project" value="UniProtKB-EC"/>
</dbReference>
<evidence type="ECO:0000259" key="8">
    <source>
        <dbReference type="PROSITE" id="PS50056"/>
    </source>
</evidence>
<keyword evidence="2" id="KW-0378">Hydrolase</keyword>
<sequence>MGGFNRKYTGHLLTRPSKFSLDLSPQRTETQSASSFQLTLRRQKNKRSNITPSLFLSGSDGAQNGPLVSRKGITLIVNATLAHPSPPLPGVEVLRVPVSDLPSAPLHQHFDRVAERIHSNSGKTLVHCAAGMSRSPALVMAYLMRFRGVSLQQAHALVRERRPHIRLNRGFWQQLLTYERRLYGSNSVRLAEDTDEVDPVTSAVPKSTVLKTLTVPHTVQLNGSILQLWFVPM</sequence>
<dbReference type="STRING" id="409849.ENSPMGP00000004359"/>
<evidence type="ECO:0000256" key="2">
    <source>
        <dbReference type="ARBA" id="ARBA00022801"/>
    </source>
</evidence>
<accession>A0A3B3ZIM6</accession>
<feature type="region of interest" description="Disordered" evidence="6">
    <location>
        <begin position="19"/>
        <end position="44"/>
    </location>
</feature>
<comment type="catalytic activity">
    <reaction evidence="4">
        <text>O-phospho-L-seryl-[protein] + H2O = L-seryl-[protein] + phosphate</text>
        <dbReference type="Rhea" id="RHEA:20629"/>
        <dbReference type="Rhea" id="RHEA-COMP:9863"/>
        <dbReference type="Rhea" id="RHEA-COMP:11604"/>
        <dbReference type="ChEBI" id="CHEBI:15377"/>
        <dbReference type="ChEBI" id="CHEBI:29999"/>
        <dbReference type="ChEBI" id="CHEBI:43474"/>
        <dbReference type="ChEBI" id="CHEBI:83421"/>
        <dbReference type="EC" id="3.1.3.16"/>
    </reaction>
</comment>
<evidence type="ECO:0000256" key="1">
    <source>
        <dbReference type="ARBA" id="ARBA00008601"/>
    </source>
</evidence>
<name>A0A3B3ZIM6_9GOBI</name>
<dbReference type="PANTHER" id="PTHR45961:SF1">
    <property type="entry name" value="DUAL SPECIFICITY PROTEIN PHOSPHATASE 18 ISOFORM X1"/>
    <property type="match status" value="1"/>
</dbReference>
<feature type="compositionally biased region" description="Polar residues" evidence="6">
    <location>
        <begin position="23"/>
        <end position="40"/>
    </location>
</feature>
<dbReference type="Ensembl" id="ENSPMGT00000004626.1">
    <property type="protein sequence ID" value="ENSPMGP00000004359.1"/>
    <property type="gene ID" value="ENSPMGG00000003689.1"/>
</dbReference>
<evidence type="ECO:0000313" key="10">
    <source>
        <dbReference type="Proteomes" id="UP000261520"/>
    </source>
</evidence>
<dbReference type="InterPro" id="IPR000387">
    <property type="entry name" value="Tyr_Pase_dom"/>
</dbReference>
<dbReference type="PROSITE" id="PS50054">
    <property type="entry name" value="TYR_PHOSPHATASE_DUAL"/>
    <property type="match status" value="1"/>
</dbReference>
<dbReference type="Gene3D" id="3.90.190.10">
    <property type="entry name" value="Protein tyrosine phosphatase superfamily"/>
    <property type="match status" value="1"/>
</dbReference>
<dbReference type="InterPro" id="IPR029021">
    <property type="entry name" value="Prot-tyrosine_phosphatase-like"/>
</dbReference>
<dbReference type="InterPro" id="IPR000340">
    <property type="entry name" value="Dual-sp_phosphatase_cat-dom"/>
</dbReference>
<feature type="domain" description="Tyrosine specific protein phosphatases" evidence="8">
    <location>
        <begin position="108"/>
        <end position="165"/>
    </location>
</feature>
<dbReference type="SUPFAM" id="SSF52799">
    <property type="entry name" value="(Phosphotyrosine protein) phosphatases II"/>
    <property type="match status" value="1"/>
</dbReference>
<evidence type="ECO:0000313" key="9">
    <source>
        <dbReference type="Ensembl" id="ENSPMGP00000004359.1"/>
    </source>
</evidence>
<evidence type="ECO:0000259" key="7">
    <source>
        <dbReference type="PROSITE" id="PS50054"/>
    </source>
</evidence>
<dbReference type="PROSITE" id="PS50056">
    <property type="entry name" value="TYR_PHOSPHATASE_2"/>
    <property type="match status" value="1"/>
</dbReference>
<dbReference type="PROSITE" id="PS00383">
    <property type="entry name" value="TYR_PHOSPHATASE_1"/>
    <property type="match status" value="1"/>
</dbReference>
<dbReference type="AlphaFoldDB" id="A0A3B3ZIM6"/>
<dbReference type="Pfam" id="PF00782">
    <property type="entry name" value="DSPc"/>
    <property type="match status" value="1"/>
</dbReference>
<organism evidence="9 10">
    <name type="scientific">Periophthalmus magnuspinnatus</name>
    <dbReference type="NCBI Taxonomy" id="409849"/>
    <lineage>
        <taxon>Eukaryota</taxon>
        <taxon>Metazoa</taxon>
        <taxon>Chordata</taxon>
        <taxon>Craniata</taxon>
        <taxon>Vertebrata</taxon>
        <taxon>Euteleostomi</taxon>
        <taxon>Actinopterygii</taxon>
        <taxon>Neopterygii</taxon>
        <taxon>Teleostei</taxon>
        <taxon>Neoteleostei</taxon>
        <taxon>Acanthomorphata</taxon>
        <taxon>Gobiaria</taxon>
        <taxon>Gobiiformes</taxon>
        <taxon>Gobioidei</taxon>
        <taxon>Gobiidae</taxon>
        <taxon>Oxudercinae</taxon>
        <taxon>Periophthalmus</taxon>
    </lineage>
</organism>
<dbReference type="InterPro" id="IPR020422">
    <property type="entry name" value="TYR_PHOSPHATASE_DUAL_dom"/>
</dbReference>
<dbReference type="GO" id="GO:0005737">
    <property type="term" value="C:cytoplasm"/>
    <property type="evidence" value="ECO:0007669"/>
    <property type="project" value="TreeGrafter"/>
</dbReference>
<dbReference type="InterPro" id="IPR052103">
    <property type="entry name" value="Dual_spec_Phospatases"/>
</dbReference>
<dbReference type="PANTHER" id="PTHR45961">
    <property type="entry name" value="IP21249P"/>
    <property type="match status" value="1"/>
</dbReference>
<keyword evidence="3" id="KW-0904">Protein phosphatase</keyword>
<comment type="similarity">
    <text evidence="1">Belongs to the protein-tyrosine phosphatase family. Non-receptor class dual specificity subfamily.</text>
</comment>
<dbReference type="PRINTS" id="PR01910">
    <property type="entry name" value="ADSPHPHTASEB"/>
</dbReference>
<dbReference type="InterPro" id="IPR020420">
    <property type="entry name" value="Atypical_DUSP_subfamB"/>
</dbReference>
<keyword evidence="10" id="KW-1185">Reference proteome</keyword>
<evidence type="ECO:0000256" key="5">
    <source>
        <dbReference type="ARBA" id="ARBA00048336"/>
    </source>
</evidence>
<dbReference type="PRINTS" id="PR01908">
    <property type="entry name" value="ADSPHPHTASE"/>
</dbReference>